<feature type="transmembrane region" description="Helical" evidence="1">
    <location>
        <begin position="335"/>
        <end position="354"/>
    </location>
</feature>
<reference evidence="4" key="2">
    <citation type="submission" date="2012-08" db="EMBL/GenBank/DDBJ databases">
        <title>Genome sequence of Kazachstania naganishii.</title>
        <authorList>
            <person name="Gordon J.L."/>
            <person name="Armisen D."/>
            <person name="Proux-Wera E."/>
            <person name="OhEigeartaigh S.S."/>
            <person name="Byrne K.P."/>
            <person name="Wolfe K.H."/>
        </authorList>
    </citation>
    <scope>NUCLEOTIDE SEQUENCE [LARGE SCALE GENOMIC DNA]</scope>
    <source>
        <strain evidence="4">ATCC MYA-139 / BCRC 22969 / CBS 8797 / CCRC 22969 / KCTC 17520 / NBRC 10181 / NCYC 3082</strain>
    </source>
</reference>
<dbReference type="GeneID" id="34525209"/>
<proteinExistence type="predicted"/>
<dbReference type="SUPFAM" id="SSF69848">
    <property type="entry name" value="LCCL domain"/>
    <property type="match status" value="1"/>
</dbReference>
<gene>
    <name evidence="3" type="primary">KNAG0C04270</name>
    <name evidence="3" type="ordered locus">KNAG_0C04270</name>
</gene>
<dbReference type="OrthoDB" id="441660at2759"/>
<feature type="transmembrane region" description="Helical" evidence="1">
    <location>
        <begin position="473"/>
        <end position="492"/>
    </location>
</feature>
<dbReference type="Proteomes" id="UP000006310">
    <property type="component" value="Chromosome 3"/>
</dbReference>
<feature type="domain" description="LCCL" evidence="2">
    <location>
        <begin position="177"/>
        <end position="274"/>
    </location>
</feature>
<evidence type="ECO:0000256" key="1">
    <source>
        <dbReference type="SAM" id="Phobius"/>
    </source>
</evidence>
<dbReference type="EMBL" id="HE978316">
    <property type="protein sequence ID" value="CCK69529.1"/>
    <property type="molecule type" value="Genomic_DNA"/>
</dbReference>
<dbReference type="Pfam" id="PF03815">
    <property type="entry name" value="LCCL"/>
    <property type="match status" value="1"/>
</dbReference>
<keyword evidence="1" id="KW-0812">Transmembrane</keyword>
<dbReference type="RefSeq" id="XP_022463775.1">
    <property type="nucleotide sequence ID" value="XM_022607150.1"/>
</dbReference>
<dbReference type="STRING" id="1071383.J7S4Y0"/>
<dbReference type="PANTHER" id="PTHR31331">
    <property type="entry name" value="LCCL DOMAIN PROTEIN (AFU_ORTHOLOGUE AFUA_5G08630)"/>
    <property type="match status" value="1"/>
</dbReference>
<evidence type="ECO:0000313" key="3">
    <source>
        <dbReference type="EMBL" id="CCK69529.1"/>
    </source>
</evidence>
<dbReference type="PANTHER" id="PTHR31331:SF1">
    <property type="entry name" value="CYSTEINE RICH SECRETORY PROTEIN LCCL DOMAIN CONTAINING 2"/>
    <property type="match status" value="1"/>
</dbReference>
<feature type="transmembrane region" description="Helical" evidence="1">
    <location>
        <begin position="113"/>
        <end position="135"/>
    </location>
</feature>
<keyword evidence="1" id="KW-1133">Transmembrane helix</keyword>
<dbReference type="InterPro" id="IPR036609">
    <property type="entry name" value="LCCL_sf"/>
</dbReference>
<name>J7S4Y0_HUIN7</name>
<protein>
    <recommendedName>
        <fullName evidence="2">LCCL domain-containing protein</fullName>
    </recommendedName>
</protein>
<dbReference type="HOGENOM" id="CLU_011125_2_0_1"/>
<dbReference type="Gene3D" id="2.170.130.20">
    <property type="entry name" value="LCCL-like domain"/>
    <property type="match status" value="1"/>
</dbReference>
<sequence>MNLDMSNEESTDKVGFEFPQHALTDEALELQDLSYNESGDLPESTESARRREEWVLLRHSNIFKRILYRIWYGPDKPNDEPPAFPRKFELLRKIDAFPEDVFKSRFPKKSVRIFLLLIYGCVWFGIVSSLIHAYLIKKPFFYPSDGGEKLPIITLSCNSYLNWEGKNNACGLMGELCEPFDNKEYYIRCPALCDRGGWTYSAIDVGTTKVKYRGYEIGGGQLSDSSQPDLFSYPYRADSFACGAAVHADIISPTRGGCARISMEGFQTLFPSREGKHNTKFSVGFNSFFPSSFAFRSYLNGIASGCHDPRMTVVCLNILFGLPIFYLYESIIGYWICTIVGYWTLVLVLDPPLLVDPHDESTVYELFSLGFQRLLPLCFVLYVLWKSAVKRTLKEDCSPLCKILLWYPLLWLGIMNNITFDRLPVDRLTGKDLKEQAGAATAVGCIAGTILTCAFIQAYSLWKSGRFRKFFKIYISFILGLVSLASIPGLHLRIHHYILGAVLVPGCATRGTSAYMFQGILIGLVLSGVSRWDFASIVETDIALLRGEAGAAPPPPIFRFKEETPHTLHLVVNSTASESYIRNEELNGFSLLLNDIEVYIGKDKTIDLDELFETNENLSLMAERAIEESANGSIPLYLRAARVSMGSPQKDRSDYTNAAILEWPVGIWHDPLLGVS</sequence>
<feature type="transmembrane region" description="Helical" evidence="1">
    <location>
        <begin position="397"/>
        <end position="418"/>
    </location>
</feature>
<reference evidence="3 4" key="1">
    <citation type="journal article" date="2011" name="Proc. Natl. Acad. Sci. U.S.A.">
        <title>Evolutionary erosion of yeast sex chromosomes by mating-type switching accidents.</title>
        <authorList>
            <person name="Gordon J.L."/>
            <person name="Armisen D."/>
            <person name="Proux-Wera E."/>
            <person name="Oheigeartaigh S.S."/>
            <person name="Byrne K.P."/>
            <person name="Wolfe K.H."/>
        </authorList>
    </citation>
    <scope>NUCLEOTIDE SEQUENCE [LARGE SCALE GENOMIC DNA]</scope>
    <source>
        <strain evidence="4">ATCC MYA-139 / BCRC 22969 / CBS 8797 / CCRC 22969 / KCTC 17520 / NBRC 10181 / NCYC 3082</strain>
    </source>
</reference>
<dbReference type="eggNOG" id="ENOG502QUEX">
    <property type="taxonomic scope" value="Eukaryota"/>
</dbReference>
<keyword evidence="1" id="KW-0472">Membrane</keyword>
<evidence type="ECO:0000313" key="4">
    <source>
        <dbReference type="Proteomes" id="UP000006310"/>
    </source>
</evidence>
<keyword evidence="4" id="KW-1185">Reference proteome</keyword>
<dbReference type="KEGG" id="kng:KNAG_0C04270"/>
<dbReference type="AlphaFoldDB" id="J7S4Y0"/>
<dbReference type="InterPro" id="IPR051957">
    <property type="entry name" value="CRISP-LCCL_domain"/>
</dbReference>
<dbReference type="OMA" id="HWDKTVL"/>
<feature type="transmembrane region" description="Helical" evidence="1">
    <location>
        <begin position="366"/>
        <end position="385"/>
    </location>
</feature>
<organism evidence="3 4">
    <name type="scientific">Huiozyma naganishii (strain ATCC MYA-139 / BCRC 22969 / CBS 8797 / KCTC 17520 / NBRC 10181 / NCYC 3082 / Yp74L-3)</name>
    <name type="common">Yeast</name>
    <name type="synonym">Kazachstania naganishii</name>
    <dbReference type="NCBI Taxonomy" id="1071383"/>
    <lineage>
        <taxon>Eukaryota</taxon>
        <taxon>Fungi</taxon>
        <taxon>Dikarya</taxon>
        <taxon>Ascomycota</taxon>
        <taxon>Saccharomycotina</taxon>
        <taxon>Saccharomycetes</taxon>
        <taxon>Saccharomycetales</taxon>
        <taxon>Saccharomycetaceae</taxon>
        <taxon>Huiozyma</taxon>
    </lineage>
</organism>
<evidence type="ECO:0000259" key="2">
    <source>
        <dbReference type="Pfam" id="PF03815"/>
    </source>
</evidence>
<dbReference type="InterPro" id="IPR004043">
    <property type="entry name" value="LCCL"/>
</dbReference>
<accession>J7S4Y0</accession>
<feature type="transmembrane region" description="Helical" evidence="1">
    <location>
        <begin position="438"/>
        <end position="461"/>
    </location>
</feature>